<dbReference type="Proteomes" id="UP000294325">
    <property type="component" value="Chromosome"/>
</dbReference>
<dbReference type="OrthoDB" id="5771727at2"/>
<dbReference type="RefSeq" id="WP_134358588.1">
    <property type="nucleotide sequence ID" value="NZ_CP038033.1"/>
</dbReference>
<evidence type="ECO:0000313" key="1">
    <source>
        <dbReference type="EMBL" id="QBQ55327.1"/>
    </source>
</evidence>
<organism evidence="1 2">
    <name type="scientific">Nitrosococcus wardiae</name>
    <dbReference type="NCBI Taxonomy" id="1814290"/>
    <lineage>
        <taxon>Bacteria</taxon>
        <taxon>Pseudomonadati</taxon>
        <taxon>Pseudomonadota</taxon>
        <taxon>Gammaproteobacteria</taxon>
        <taxon>Chromatiales</taxon>
        <taxon>Chromatiaceae</taxon>
        <taxon>Nitrosococcus</taxon>
    </lineage>
</organism>
<accession>A0A4P7C154</accession>
<dbReference type="EMBL" id="CP038033">
    <property type="protein sequence ID" value="QBQ55327.1"/>
    <property type="molecule type" value="Genomic_DNA"/>
</dbReference>
<proteinExistence type="predicted"/>
<gene>
    <name evidence="1" type="ORF">E3U44_13015</name>
</gene>
<name>A0A4P7C154_9GAMM</name>
<protein>
    <submittedName>
        <fullName evidence="1">Uncharacterized protein</fullName>
    </submittedName>
</protein>
<dbReference type="KEGG" id="nwr:E3U44_13015"/>
<sequence>MAELINRIVRRTQAVIATVLLLAFSALGFTQMTSQGGNIEPQAVENVEALLDKEARYYGQIVTVPGKVKDGIVPHTPRTFILESGGFFNDEIVVVIPANLIERGISVREGSEVRVTGTVYPINLEAIKDKYSKNLTIGTQVRLETMDAFLIVDRIEYQQTKTAETETVAAE</sequence>
<evidence type="ECO:0000313" key="2">
    <source>
        <dbReference type="Proteomes" id="UP000294325"/>
    </source>
</evidence>
<keyword evidence="2" id="KW-1185">Reference proteome</keyword>
<reference evidence="1 2" key="1">
    <citation type="submission" date="2019-03" db="EMBL/GenBank/DDBJ databases">
        <title>The genome sequence of Nitrosococcus wardiae strain D1FHST reveals the archetypal metabolic capacity of ammonia-oxidizing Gammaproteobacteria.</title>
        <authorList>
            <person name="Wang L."/>
            <person name="Lim C.K."/>
            <person name="Hanson T.E."/>
            <person name="Dang H."/>
            <person name="Klotz M.G."/>
        </authorList>
    </citation>
    <scope>NUCLEOTIDE SEQUENCE [LARGE SCALE GENOMIC DNA]</scope>
    <source>
        <strain evidence="1 2">D1FHS</strain>
    </source>
</reference>
<dbReference type="AlphaFoldDB" id="A0A4P7C154"/>